<dbReference type="EMBL" id="JBBPBN010000010">
    <property type="protein sequence ID" value="KAK9030813.1"/>
    <property type="molecule type" value="Genomic_DNA"/>
</dbReference>
<dbReference type="PANTHER" id="PTHR31917:SF148">
    <property type="entry name" value="DUF724 DOMAIN-CONTAINING PROTEIN 2"/>
    <property type="match status" value="1"/>
</dbReference>
<reference evidence="2 3" key="1">
    <citation type="journal article" date="2024" name="G3 (Bethesda)">
        <title>Genome assembly of Hibiscus sabdariffa L. provides insights into metabolisms of medicinal natural products.</title>
        <authorList>
            <person name="Kim T."/>
        </authorList>
    </citation>
    <scope>NUCLEOTIDE SEQUENCE [LARGE SCALE GENOMIC DNA]</scope>
    <source>
        <strain evidence="2">TK-2024</strain>
        <tissue evidence="2">Old leaves</tissue>
    </source>
</reference>
<dbReference type="SMART" id="SM00743">
    <property type="entry name" value="Agenet"/>
    <property type="match status" value="2"/>
</dbReference>
<dbReference type="InterPro" id="IPR008395">
    <property type="entry name" value="Agenet-like_dom"/>
</dbReference>
<evidence type="ECO:0000259" key="1">
    <source>
        <dbReference type="SMART" id="SM00743"/>
    </source>
</evidence>
<organism evidence="2 3">
    <name type="scientific">Hibiscus sabdariffa</name>
    <name type="common">roselle</name>
    <dbReference type="NCBI Taxonomy" id="183260"/>
    <lineage>
        <taxon>Eukaryota</taxon>
        <taxon>Viridiplantae</taxon>
        <taxon>Streptophyta</taxon>
        <taxon>Embryophyta</taxon>
        <taxon>Tracheophyta</taxon>
        <taxon>Spermatophyta</taxon>
        <taxon>Magnoliopsida</taxon>
        <taxon>eudicotyledons</taxon>
        <taxon>Gunneridae</taxon>
        <taxon>Pentapetalae</taxon>
        <taxon>rosids</taxon>
        <taxon>malvids</taxon>
        <taxon>Malvales</taxon>
        <taxon>Malvaceae</taxon>
        <taxon>Malvoideae</taxon>
        <taxon>Hibiscus</taxon>
    </lineage>
</organism>
<comment type="caution">
    <text evidence="2">The sequence shown here is derived from an EMBL/GenBank/DDBJ whole genome shotgun (WGS) entry which is preliminary data.</text>
</comment>
<name>A0ABR2SZZ5_9ROSI</name>
<dbReference type="PANTHER" id="PTHR31917">
    <property type="entry name" value="AGENET DOMAIN-CONTAINING PROTEIN-RELATED"/>
    <property type="match status" value="1"/>
</dbReference>
<dbReference type="InterPro" id="IPR014002">
    <property type="entry name" value="Agenet_dom_plant"/>
</dbReference>
<proteinExistence type="predicted"/>
<feature type="domain" description="Agenet" evidence="1">
    <location>
        <begin position="172"/>
        <end position="227"/>
    </location>
</feature>
<sequence length="240" mass="28253">MVVFSKGDRVEVCRKEEWFWVSYYEATVVSPLHSNTLYKTTTEDITHLWHCSRDVVFEENRSWDWSQISEATNKELEWEDIILEDDVSEDDVTVPNMEEAIDEEPPMKSELPKPNMLPIVQGRIRRENRKVPEWHKDYVSGAVQEPGGPLVEIVSADEVRPSPPTTPKEATRTFRYLERVDAFNNDGWWVGTIVRRPGLKYWVYFETSKDKIIYPVSQWRKHLEWRNGIGKWFSCTKSLA</sequence>
<gene>
    <name evidence="2" type="ORF">V6N11_032223</name>
</gene>
<feature type="domain" description="Agenet" evidence="1">
    <location>
        <begin position="2"/>
        <end position="60"/>
    </location>
</feature>
<keyword evidence="3" id="KW-1185">Reference proteome</keyword>
<evidence type="ECO:0000313" key="2">
    <source>
        <dbReference type="EMBL" id="KAK9030813.1"/>
    </source>
</evidence>
<protein>
    <recommendedName>
        <fullName evidence="1">Agenet domain-containing protein</fullName>
    </recommendedName>
</protein>
<dbReference type="Proteomes" id="UP001396334">
    <property type="component" value="Unassembled WGS sequence"/>
</dbReference>
<accession>A0ABR2SZZ5</accession>
<evidence type="ECO:0000313" key="3">
    <source>
        <dbReference type="Proteomes" id="UP001396334"/>
    </source>
</evidence>
<dbReference type="Pfam" id="PF05641">
    <property type="entry name" value="Agenet"/>
    <property type="match status" value="1"/>
</dbReference>